<comment type="caution">
    <text evidence="5">The sequence shown here is derived from an EMBL/GenBank/DDBJ whole genome shotgun (WGS) entry which is preliminary data.</text>
</comment>
<feature type="domain" description="Acetyl-CoA hydrolase/transferase N-terminal" evidence="3">
    <location>
        <begin position="12"/>
        <end position="161"/>
    </location>
</feature>
<comment type="similarity">
    <text evidence="1">Belongs to the acetyl-CoA hydrolase/transferase family.</text>
</comment>
<dbReference type="RefSeq" id="WP_169584547.1">
    <property type="nucleotide sequence ID" value="NZ_VCQU01000001.1"/>
</dbReference>
<dbReference type="GO" id="GO:0016787">
    <property type="term" value="F:hydrolase activity"/>
    <property type="evidence" value="ECO:0007669"/>
    <property type="project" value="UniProtKB-KW"/>
</dbReference>
<dbReference type="InterPro" id="IPR038460">
    <property type="entry name" value="AcetylCoA_hyd_C_sf"/>
</dbReference>
<dbReference type="EMBL" id="VCQU01000001">
    <property type="protein sequence ID" value="NMN93858.1"/>
    <property type="molecule type" value="Genomic_DNA"/>
</dbReference>
<accession>A0A848K8W0</accession>
<evidence type="ECO:0000259" key="3">
    <source>
        <dbReference type="Pfam" id="PF02550"/>
    </source>
</evidence>
<dbReference type="InterPro" id="IPR003702">
    <property type="entry name" value="ActCoA_hydro_N"/>
</dbReference>
<evidence type="ECO:0000313" key="6">
    <source>
        <dbReference type="Proteomes" id="UP000535543"/>
    </source>
</evidence>
<dbReference type="Gene3D" id="3.30.750.70">
    <property type="entry name" value="4-hydroxybutyrate coenzyme like domains"/>
    <property type="match status" value="1"/>
</dbReference>
<keyword evidence="5" id="KW-0378">Hydrolase</keyword>
<dbReference type="Pfam" id="PF13336">
    <property type="entry name" value="AcetylCoA_hyd_C"/>
    <property type="match status" value="1"/>
</dbReference>
<dbReference type="GO" id="GO:0008775">
    <property type="term" value="F:acetate CoA-transferase activity"/>
    <property type="evidence" value="ECO:0007669"/>
    <property type="project" value="InterPro"/>
</dbReference>
<gene>
    <name evidence="5" type="ORF">FGL95_02230</name>
</gene>
<keyword evidence="2 5" id="KW-0808">Transferase</keyword>
<evidence type="ECO:0000313" key="5">
    <source>
        <dbReference type="EMBL" id="NMN93858.1"/>
    </source>
</evidence>
<proteinExistence type="inferred from homology"/>
<organism evidence="5 6">
    <name type="scientific">Antrihabitans stalactiti</name>
    <dbReference type="NCBI Taxonomy" id="2584121"/>
    <lineage>
        <taxon>Bacteria</taxon>
        <taxon>Bacillati</taxon>
        <taxon>Actinomycetota</taxon>
        <taxon>Actinomycetes</taxon>
        <taxon>Mycobacteriales</taxon>
        <taxon>Nocardiaceae</taxon>
        <taxon>Antrihabitans</taxon>
    </lineage>
</organism>
<name>A0A848K8W0_9NOCA</name>
<dbReference type="Gene3D" id="3.40.1080.10">
    <property type="entry name" value="Glutaconate Coenzyme A-transferase"/>
    <property type="match status" value="1"/>
</dbReference>
<sequence length="417" mass="43561">MIDSDEVDFADFVRPGDVIVWGQACAEPVTLVERLLDQRANLGGVTCFIGIPAANSVRPEHADHIRFVSYCGTGSNRALADAGVLDIYPGNYSTLPTLLTAGPLAADIVLVQCSPADDAGRHSLGLADDYFSAAIDSARVVVAEVNDQVPFTHGARYLTAADIDVAVRVSRAPAEVPAARSTDETQQIAKKVASLVADGSTLQFGIGAIPDAVLNELFECNDLGIHSGLLTDSVVEVIERGVVTNARKTNDTGVSVAGLLHGTRRLFDFADHNPAIELRPTMYTHNAAVLAATPALVAINSAIEVDLTGQCNAEVAAGRYVGAVGGGGDFLRGAARSAGGVPVVALPSTAGDRTRIVSRLSGPVSTSRADAGVVVTEYGVADLRGLPLSERRKAMIAIAHPDHRDRLTEAVARKEDS</sequence>
<dbReference type="InterPro" id="IPR026888">
    <property type="entry name" value="AcetylCoA_hyd_C"/>
</dbReference>
<reference evidence="5 6" key="1">
    <citation type="submission" date="2019-05" db="EMBL/GenBank/DDBJ databases">
        <authorList>
            <person name="Lee S.D."/>
        </authorList>
    </citation>
    <scope>NUCLEOTIDE SEQUENCE [LARGE SCALE GENOMIC DNA]</scope>
    <source>
        <strain evidence="5 6">YC2-7</strain>
    </source>
</reference>
<dbReference type="Gene3D" id="3.40.1080.20">
    <property type="entry name" value="Acetyl-CoA hydrolase/transferase C-terminal domain"/>
    <property type="match status" value="1"/>
</dbReference>
<dbReference type="PANTHER" id="PTHR21432:SF20">
    <property type="entry name" value="ACETYL-COA HYDROLASE"/>
    <property type="match status" value="1"/>
</dbReference>
<feature type="domain" description="Acetyl-CoA hydrolase/transferase C-terminal" evidence="4">
    <location>
        <begin position="262"/>
        <end position="410"/>
    </location>
</feature>
<dbReference type="InterPro" id="IPR037171">
    <property type="entry name" value="NagB/RpiA_transferase-like"/>
</dbReference>
<dbReference type="Proteomes" id="UP000535543">
    <property type="component" value="Unassembled WGS sequence"/>
</dbReference>
<evidence type="ECO:0000259" key="4">
    <source>
        <dbReference type="Pfam" id="PF13336"/>
    </source>
</evidence>
<dbReference type="GO" id="GO:0006083">
    <property type="term" value="P:acetate metabolic process"/>
    <property type="evidence" value="ECO:0007669"/>
    <property type="project" value="InterPro"/>
</dbReference>
<keyword evidence="6" id="KW-1185">Reference proteome</keyword>
<dbReference type="PANTHER" id="PTHR21432">
    <property type="entry name" value="ACETYL-COA HYDROLASE-RELATED"/>
    <property type="match status" value="1"/>
</dbReference>
<evidence type="ECO:0000256" key="2">
    <source>
        <dbReference type="ARBA" id="ARBA00022679"/>
    </source>
</evidence>
<dbReference type="AlphaFoldDB" id="A0A848K8W0"/>
<reference evidence="5 6" key="2">
    <citation type="submission" date="2020-06" db="EMBL/GenBank/DDBJ databases">
        <title>Antribacter stalactiti gen. nov., sp. nov., a new member of the family Nacardiaceae isolated from a cave.</title>
        <authorList>
            <person name="Kim I.S."/>
        </authorList>
    </citation>
    <scope>NUCLEOTIDE SEQUENCE [LARGE SCALE GENOMIC DNA]</scope>
    <source>
        <strain evidence="5 6">YC2-7</strain>
    </source>
</reference>
<dbReference type="Pfam" id="PF02550">
    <property type="entry name" value="AcetylCoA_hydro"/>
    <property type="match status" value="1"/>
</dbReference>
<dbReference type="InterPro" id="IPR046433">
    <property type="entry name" value="ActCoA_hydro"/>
</dbReference>
<dbReference type="SUPFAM" id="SSF100950">
    <property type="entry name" value="NagB/RpiA/CoA transferase-like"/>
    <property type="match status" value="2"/>
</dbReference>
<protein>
    <submittedName>
        <fullName evidence="5">Acetyl-CoA hydrolase/transferase family protein</fullName>
    </submittedName>
</protein>
<evidence type="ECO:0000256" key="1">
    <source>
        <dbReference type="ARBA" id="ARBA00009632"/>
    </source>
</evidence>